<accession>A0A368FM03</accession>
<dbReference type="EMBL" id="JOJR01001068">
    <property type="protein sequence ID" value="RCN32568.1"/>
    <property type="molecule type" value="Genomic_DNA"/>
</dbReference>
<dbReference type="AlphaFoldDB" id="A0A368FM03"/>
<evidence type="ECO:0000313" key="2">
    <source>
        <dbReference type="Proteomes" id="UP000252519"/>
    </source>
</evidence>
<name>A0A368FM03_ANCCA</name>
<sequence length="109" mass="12309">MYFLFFLVSLSSFQFSYRNNISLEQQSQIYATQREPYSAKTIKLVVCSPMVNMDAALLQLLTVVPLLISAVRPDSDVGTTVVSEWICRELHKLPRIKVSIILLVGTLSL</sequence>
<gene>
    <name evidence="1" type="ORF">ANCCAN_21622</name>
</gene>
<comment type="caution">
    <text evidence="1">The sequence shown here is derived from an EMBL/GenBank/DDBJ whole genome shotgun (WGS) entry which is preliminary data.</text>
</comment>
<protein>
    <submittedName>
        <fullName evidence="1">Uncharacterized protein</fullName>
    </submittedName>
</protein>
<keyword evidence="2" id="KW-1185">Reference proteome</keyword>
<reference evidence="1 2" key="1">
    <citation type="submission" date="2014-10" db="EMBL/GenBank/DDBJ databases">
        <title>Draft genome of the hookworm Ancylostoma caninum.</title>
        <authorList>
            <person name="Mitreva M."/>
        </authorList>
    </citation>
    <scope>NUCLEOTIDE SEQUENCE [LARGE SCALE GENOMIC DNA]</scope>
    <source>
        <strain evidence="1 2">Baltimore</strain>
    </source>
</reference>
<proteinExistence type="predicted"/>
<evidence type="ECO:0000313" key="1">
    <source>
        <dbReference type="EMBL" id="RCN32568.1"/>
    </source>
</evidence>
<dbReference type="Proteomes" id="UP000252519">
    <property type="component" value="Unassembled WGS sequence"/>
</dbReference>
<organism evidence="1 2">
    <name type="scientific">Ancylostoma caninum</name>
    <name type="common">Dog hookworm</name>
    <dbReference type="NCBI Taxonomy" id="29170"/>
    <lineage>
        <taxon>Eukaryota</taxon>
        <taxon>Metazoa</taxon>
        <taxon>Ecdysozoa</taxon>
        <taxon>Nematoda</taxon>
        <taxon>Chromadorea</taxon>
        <taxon>Rhabditida</taxon>
        <taxon>Rhabditina</taxon>
        <taxon>Rhabditomorpha</taxon>
        <taxon>Strongyloidea</taxon>
        <taxon>Ancylostomatidae</taxon>
        <taxon>Ancylostomatinae</taxon>
        <taxon>Ancylostoma</taxon>
    </lineage>
</organism>